<dbReference type="Pfam" id="PF21245">
    <property type="entry name" value="PI4KB-PIK1_PIK"/>
    <property type="match status" value="1"/>
</dbReference>
<dbReference type="InterPro" id="IPR049160">
    <property type="entry name" value="PI4KB-PIK1_PIK"/>
</dbReference>
<evidence type="ECO:0000256" key="2">
    <source>
        <dbReference type="ARBA" id="ARBA00012169"/>
    </source>
</evidence>
<feature type="compositionally biased region" description="Polar residues" evidence="5">
    <location>
        <begin position="185"/>
        <end position="198"/>
    </location>
</feature>
<dbReference type="InterPro" id="IPR057754">
    <property type="entry name" value="PI4-kinase_beta/PIK1_cat"/>
</dbReference>
<organism evidence="8 9">
    <name type="scientific">Dactylonectria estremocensis</name>
    <dbReference type="NCBI Taxonomy" id="1079267"/>
    <lineage>
        <taxon>Eukaryota</taxon>
        <taxon>Fungi</taxon>
        <taxon>Dikarya</taxon>
        <taxon>Ascomycota</taxon>
        <taxon>Pezizomycotina</taxon>
        <taxon>Sordariomycetes</taxon>
        <taxon>Hypocreomycetidae</taxon>
        <taxon>Hypocreales</taxon>
        <taxon>Nectriaceae</taxon>
        <taxon>Dactylonectria</taxon>
    </lineage>
</organism>
<dbReference type="EMBL" id="JAGMUU010000002">
    <property type="protein sequence ID" value="KAH7159991.1"/>
    <property type="molecule type" value="Genomic_DNA"/>
</dbReference>
<dbReference type="GO" id="GO:0004430">
    <property type="term" value="F:1-phosphatidylinositol 4-kinase activity"/>
    <property type="evidence" value="ECO:0007669"/>
    <property type="project" value="UniProtKB-EC"/>
</dbReference>
<feature type="region of interest" description="Disordered" evidence="5">
    <location>
        <begin position="170"/>
        <end position="256"/>
    </location>
</feature>
<dbReference type="InterPro" id="IPR001263">
    <property type="entry name" value="PI3K_accessory_dom"/>
</dbReference>
<dbReference type="InterPro" id="IPR021601">
    <property type="entry name" value="Phosphatidylino_kinase_fungi"/>
</dbReference>
<dbReference type="InterPro" id="IPR016024">
    <property type="entry name" value="ARM-type_fold"/>
</dbReference>
<dbReference type="PROSITE" id="PS00916">
    <property type="entry name" value="PI3_4_KINASE_2"/>
    <property type="match status" value="1"/>
</dbReference>
<dbReference type="Pfam" id="PF11522">
    <property type="entry name" value="Pik1"/>
    <property type="match status" value="1"/>
</dbReference>
<evidence type="ECO:0000313" key="8">
    <source>
        <dbReference type="EMBL" id="KAH7159991.1"/>
    </source>
</evidence>
<keyword evidence="3" id="KW-0808">Transferase</keyword>
<dbReference type="GO" id="GO:0046854">
    <property type="term" value="P:phosphatidylinositol phosphate biosynthetic process"/>
    <property type="evidence" value="ECO:0007669"/>
    <property type="project" value="InterPro"/>
</dbReference>
<dbReference type="Pfam" id="PF00454">
    <property type="entry name" value="PI3_PI4_kinase"/>
    <property type="match status" value="1"/>
</dbReference>
<dbReference type="EC" id="2.7.1.67" evidence="2"/>
<evidence type="ECO:0000259" key="7">
    <source>
        <dbReference type="PROSITE" id="PS51545"/>
    </source>
</evidence>
<evidence type="ECO:0000256" key="4">
    <source>
        <dbReference type="ARBA" id="ARBA00022777"/>
    </source>
</evidence>
<evidence type="ECO:0000313" key="9">
    <source>
        <dbReference type="Proteomes" id="UP000717696"/>
    </source>
</evidence>
<dbReference type="Gene3D" id="6.10.140.1260">
    <property type="match status" value="1"/>
</dbReference>
<sequence length="986" mass="109257">MSWDLLQRFLESDVFNSNPFLSVSYLSRYADHVGIHYVLCNKLRQFPYEDIEFFLPQLCHLIISVDNESMALEEFLLDLCEESVTAALLTFWLFQTYLYDLSSNPQSDAFQTCRRVYNKVQHIVFGVADSARNDKIVENVLPVAVLSSFVLASVALPMFPRWAGPLAVAQARKPQPATDPAMEAKTNTNTKPSRAQTVNAANSRSRRARDTGRTFSAPDPKGSREHSRDRSSRTPRITSGSASGSPVVRSKTPIDTKRASALEMKSLEARLSTSSLPLPSPQPATRPATPVSARVSPRPGDNTTRRHSHHSKDLLNGTELSPMQKTRLLRQHYFRSQTQFLTALEGISNRLVLVPKPARMSALRAELALISQDLPAEVDIPVICPPTLVNGSPGKSRHHRIVRVNPAEATVLNSAEKVPYLIMIEVLRDDFSFDPDVVENQRLLGSLLDGSAKSKRIFDLSDSPRMSPTVRIPEPVVDSVFEPTSGDLGSSPLIRSFDDDDSARFPVRAIQHRPAQRLPSGTTASPSILELATSRNSETVQSRSASPSLGPRRMTLPIQRNTSVDQPDFSALATHMRAASQMLAQLEATSGKRPKQEVAAIRAKIIASMQSLEEQSFDTDEQGPTFDTIMARASTTPITASNPDLEEDAAIDPNLNASAGRERMENDFKTGGVQRRGDRDDPSAAVFGEAWEAKKERIRKSSPYGWMKNWDLISVIVKTGADLRQEAFACQLIDVCHKIWVDTDTDVWVKRMRILVTGESGGLVETITSGVSLHSLKRSLTLASIESGLNPRHRIATLKDHFLRAFGQPDSEPFKAGVDAFKKSLAAYSIISYVLQLKDRHNGNVLVDSEGHIIHIDFGFMLSNSPGSVGFEAAPFKLTHEYVDVLGGLGSPDYEDYKRLCKQAFQALRRSADNIIDLVAMMGHDSKMPCFAVGVAQATSTLRQRFQLHLSADEAEHFVDDLIAKSFGSYYTRLYDTFQYRTQGIY</sequence>
<dbReference type="PROSITE" id="PS00915">
    <property type="entry name" value="PI3_4_KINASE_1"/>
    <property type="match status" value="1"/>
</dbReference>
<accession>A0A9P9FDV0</accession>
<feature type="compositionally biased region" description="Polar residues" evidence="5">
    <location>
        <begin position="234"/>
        <end position="244"/>
    </location>
</feature>
<dbReference type="PANTHER" id="PTHR10048">
    <property type="entry name" value="PHOSPHATIDYLINOSITOL KINASE"/>
    <property type="match status" value="1"/>
</dbReference>
<dbReference type="PROSITE" id="PS50290">
    <property type="entry name" value="PI3_4_KINASE_3"/>
    <property type="match status" value="1"/>
</dbReference>
<dbReference type="AlphaFoldDB" id="A0A9P9FDV0"/>
<evidence type="ECO:0000256" key="1">
    <source>
        <dbReference type="ARBA" id="ARBA00001686"/>
    </source>
</evidence>
<keyword evidence="4 8" id="KW-0418">Kinase</keyword>
<dbReference type="InterPro" id="IPR018936">
    <property type="entry name" value="PI3/4_kinase_CS"/>
</dbReference>
<feature type="region of interest" description="Disordered" evidence="5">
    <location>
        <begin position="532"/>
        <end position="554"/>
    </location>
</feature>
<dbReference type="SMART" id="SM00146">
    <property type="entry name" value="PI3Kc"/>
    <property type="match status" value="1"/>
</dbReference>
<dbReference type="GO" id="GO:0048015">
    <property type="term" value="P:phosphatidylinositol-mediated signaling"/>
    <property type="evidence" value="ECO:0007669"/>
    <property type="project" value="TreeGrafter"/>
</dbReference>
<feature type="region of interest" description="Disordered" evidence="5">
    <location>
        <begin position="271"/>
        <end position="316"/>
    </location>
</feature>
<reference evidence="8" key="1">
    <citation type="journal article" date="2021" name="Nat. Commun.">
        <title>Genetic determinants of endophytism in the Arabidopsis root mycobiome.</title>
        <authorList>
            <person name="Mesny F."/>
            <person name="Miyauchi S."/>
            <person name="Thiergart T."/>
            <person name="Pickel B."/>
            <person name="Atanasova L."/>
            <person name="Karlsson M."/>
            <person name="Huettel B."/>
            <person name="Barry K.W."/>
            <person name="Haridas S."/>
            <person name="Chen C."/>
            <person name="Bauer D."/>
            <person name="Andreopoulos W."/>
            <person name="Pangilinan J."/>
            <person name="LaButti K."/>
            <person name="Riley R."/>
            <person name="Lipzen A."/>
            <person name="Clum A."/>
            <person name="Drula E."/>
            <person name="Henrissat B."/>
            <person name="Kohler A."/>
            <person name="Grigoriev I.V."/>
            <person name="Martin F.M."/>
            <person name="Hacquard S."/>
        </authorList>
    </citation>
    <scope>NUCLEOTIDE SEQUENCE</scope>
    <source>
        <strain evidence="8">MPI-CAGE-AT-0021</strain>
    </source>
</reference>
<dbReference type="InterPro" id="IPR011009">
    <property type="entry name" value="Kinase-like_dom_sf"/>
</dbReference>
<name>A0A9P9FDV0_9HYPO</name>
<protein>
    <recommendedName>
        <fullName evidence="2">1-phosphatidylinositol 4-kinase</fullName>
        <ecNumber evidence="2">2.7.1.67</ecNumber>
    </recommendedName>
</protein>
<dbReference type="PROSITE" id="PS51545">
    <property type="entry name" value="PIK_HELICAL"/>
    <property type="match status" value="1"/>
</dbReference>
<feature type="domain" description="PI3K/PI4K catalytic" evidence="6">
    <location>
        <begin position="692"/>
        <end position="971"/>
    </location>
</feature>
<dbReference type="SUPFAM" id="SSF56112">
    <property type="entry name" value="Protein kinase-like (PK-like)"/>
    <property type="match status" value="1"/>
</dbReference>
<evidence type="ECO:0000256" key="3">
    <source>
        <dbReference type="ARBA" id="ARBA00022679"/>
    </source>
</evidence>
<dbReference type="InterPro" id="IPR015433">
    <property type="entry name" value="PI3/4_kinase"/>
</dbReference>
<evidence type="ECO:0000259" key="6">
    <source>
        <dbReference type="PROSITE" id="PS50290"/>
    </source>
</evidence>
<dbReference type="InterPro" id="IPR000403">
    <property type="entry name" value="PI3/4_kinase_cat_dom"/>
</dbReference>
<dbReference type="SUPFAM" id="SSF48371">
    <property type="entry name" value="ARM repeat"/>
    <property type="match status" value="1"/>
</dbReference>
<dbReference type="CDD" id="cd05168">
    <property type="entry name" value="PI4Kc_III_beta"/>
    <property type="match status" value="1"/>
</dbReference>
<dbReference type="PANTHER" id="PTHR10048:SF22">
    <property type="entry name" value="PHOSPHATIDYLINOSITOL 4-KINASE BETA"/>
    <property type="match status" value="1"/>
</dbReference>
<dbReference type="Gene3D" id="1.10.1070.11">
    <property type="entry name" value="Phosphatidylinositol 3-/4-kinase, catalytic domain"/>
    <property type="match status" value="1"/>
</dbReference>
<dbReference type="FunFam" id="1.10.1070.11:FF:000016">
    <property type="entry name" value="PIK1p Phosphatidylinositol 4-kinase"/>
    <property type="match status" value="1"/>
</dbReference>
<feature type="compositionally biased region" description="Polar residues" evidence="5">
    <location>
        <begin position="533"/>
        <end position="547"/>
    </location>
</feature>
<evidence type="ECO:0000256" key="5">
    <source>
        <dbReference type="SAM" id="MobiDB-lite"/>
    </source>
</evidence>
<dbReference type="Gene3D" id="3.30.1010.10">
    <property type="entry name" value="Phosphatidylinositol 3-kinase Catalytic Subunit, Chain A, domain 4"/>
    <property type="match status" value="1"/>
</dbReference>
<dbReference type="Proteomes" id="UP000717696">
    <property type="component" value="Unassembled WGS sequence"/>
</dbReference>
<dbReference type="InterPro" id="IPR036940">
    <property type="entry name" value="PI3/4_kinase_cat_sf"/>
</dbReference>
<proteinExistence type="predicted"/>
<dbReference type="GO" id="GO:0005737">
    <property type="term" value="C:cytoplasm"/>
    <property type="evidence" value="ECO:0007669"/>
    <property type="project" value="TreeGrafter"/>
</dbReference>
<comment type="catalytic activity">
    <reaction evidence="1">
        <text>a 1,2-diacyl-sn-glycero-3-phospho-(1D-myo-inositol) + ATP = a 1,2-diacyl-sn-glycero-3-phospho-(1D-myo-inositol 4-phosphate) + ADP + H(+)</text>
        <dbReference type="Rhea" id="RHEA:19877"/>
        <dbReference type="ChEBI" id="CHEBI:15378"/>
        <dbReference type="ChEBI" id="CHEBI:30616"/>
        <dbReference type="ChEBI" id="CHEBI:57880"/>
        <dbReference type="ChEBI" id="CHEBI:58178"/>
        <dbReference type="ChEBI" id="CHEBI:456216"/>
        <dbReference type="EC" id="2.7.1.67"/>
    </reaction>
</comment>
<gene>
    <name evidence="8" type="ORF">B0J13DRAFT_540116</name>
</gene>
<keyword evidence="9" id="KW-1185">Reference proteome</keyword>
<comment type="caution">
    <text evidence="8">The sequence shown here is derived from an EMBL/GenBank/DDBJ whole genome shotgun (WGS) entry which is preliminary data.</text>
</comment>
<dbReference type="FunFam" id="3.30.1010.10:FF:000035">
    <property type="entry name" value="Phosphatidylinositol 4-kinase PIK1a"/>
    <property type="match status" value="1"/>
</dbReference>
<dbReference type="GO" id="GO:0016020">
    <property type="term" value="C:membrane"/>
    <property type="evidence" value="ECO:0007669"/>
    <property type="project" value="TreeGrafter"/>
</dbReference>
<feature type="compositionally biased region" description="Basic and acidic residues" evidence="5">
    <location>
        <begin position="221"/>
        <end position="232"/>
    </location>
</feature>
<dbReference type="OrthoDB" id="10264149at2759"/>
<feature type="domain" description="PIK helical" evidence="7">
    <location>
        <begin position="1"/>
        <end position="120"/>
    </location>
</feature>